<gene>
    <name evidence="1" type="ORF">SHALO_1368</name>
</gene>
<evidence type="ECO:0000313" key="2">
    <source>
        <dbReference type="Proteomes" id="UP000094609"/>
    </source>
</evidence>
<keyword evidence="2" id="KW-1185">Reference proteome</keyword>
<reference evidence="2" key="1">
    <citation type="submission" date="2016-08" db="EMBL/GenBank/DDBJ databases">
        <title>Complete genome sequence of the organohalide-respiring Epsilonproteobacterium Sulfurospirillum halorespirans.</title>
        <authorList>
            <person name="Goris T."/>
            <person name="Zimmermann J."/>
            <person name="Schenz B."/>
            <person name="Lemos M."/>
            <person name="Hackermueller J."/>
            <person name="Diekert G."/>
        </authorList>
    </citation>
    <scope>NUCLEOTIDE SEQUENCE [LARGE SCALE GENOMIC DNA]</scope>
    <source>
        <strain>DSM 13726</strain>
        <strain evidence="2">PCE-M2</strain>
    </source>
</reference>
<organism evidence="1 2">
    <name type="scientific">Sulfurospirillum halorespirans DSM 13726</name>
    <dbReference type="NCBI Taxonomy" id="1193502"/>
    <lineage>
        <taxon>Bacteria</taxon>
        <taxon>Pseudomonadati</taxon>
        <taxon>Campylobacterota</taxon>
        <taxon>Epsilonproteobacteria</taxon>
        <taxon>Campylobacterales</taxon>
        <taxon>Sulfurospirillaceae</taxon>
        <taxon>Sulfurospirillum</taxon>
    </lineage>
</organism>
<proteinExistence type="predicted"/>
<accession>A0A1D7TJT1</accession>
<dbReference type="EMBL" id="CP017111">
    <property type="protein sequence ID" value="AOO65144.1"/>
    <property type="molecule type" value="Genomic_DNA"/>
</dbReference>
<dbReference type="AlphaFoldDB" id="A0A1D7TJT1"/>
<dbReference type="RefSeq" id="WP_069477945.1">
    <property type="nucleotide sequence ID" value="NZ_CP017111.1"/>
</dbReference>
<dbReference type="STRING" id="1193502.SHALO_1368"/>
<protein>
    <recommendedName>
        <fullName evidence="3">Flagellar biosynthesis protein FlgN</fullName>
    </recommendedName>
</protein>
<dbReference type="Proteomes" id="UP000094609">
    <property type="component" value="Chromosome"/>
</dbReference>
<evidence type="ECO:0000313" key="1">
    <source>
        <dbReference type="EMBL" id="AOO65144.1"/>
    </source>
</evidence>
<dbReference type="PATRIC" id="fig|1193502.14.peg.1388"/>
<sequence>MLTHYLQNAIKDIDSLIEQTEKDIVAIKAAQHGDVAERSKIKEDLIHSFETKKSLLDNELSKMLKESGKKSLEELLNATQKELLAQIKIKLTELRVCNKQYAKYVVTISQFYNVLLDSIFPREMDGYKTANHKPASLLQIKA</sequence>
<dbReference type="KEGG" id="shal:SHALO_1368"/>
<name>A0A1D7TJT1_9BACT</name>
<evidence type="ECO:0008006" key="3">
    <source>
        <dbReference type="Google" id="ProtNLM"/>
    </source>
</evidence>